<gene>
    <name evidence="3" type="ORF">BJP25_29925</name>
</gene>
<comment type="caution">
    <text evidence="3">The sequence shown here is derived from an EMBL/GenBank/DDBJ whole genome shotgun (WGS) entry which is preliminary data.</text>
</comment>
<dbReference type="InterPro" id="IPR011050">
    <property type="entry name" value="Pectin_lyase_fold/virulence"/>
</dbReference>
<feature type="domain" description="Right handed beta helix" evidence="2">
    <location>
        <begin position="117"/>
        <end position="237"/>
    </location>
</feature>
<dbReference type="SUPFAM" id="SSF51126">
    <property type="entry name" value="Pectin lyase-like"/>
    <property type="match status" value="1"/>
</dbReference>
<protein>
    <recommendedName>
        <fullName evidence="2">Right handed beta helix domain-containing protein</fullName>
    </recommendedName>
</protein>
<dbReference type="EMBL" id="MKQR01000026">
    <property type="protein sequence ID" value="OLR90798.1"/>
    <property type="molecule type" value="Genomic_DNA"/>
</dbReference>
<dbReference type="InterPro" id="IPR012334">
    <property type="entry name" value="Pectin_lyas_fold"/>
</dbReference>
<dbReference type="Gene3D" id="2.160.20.10">
    <property type="entry name" value="Single-stranded right-handed beta-helix, Pectin lyase-like"/>
    <property type="match status" value="1"/>
</dbReference>
<evidence type="ECO:0000313" key="3">
    <source>
        <dbReference type="EMBL" id="OLR90798.1"/>
    </source>
</evidence>
<dbReference type="Pfam" id="PF13229">
    <property type="entry name" value="Beta_helix"/>
    <property type="match status" value="1"/>
</dbReference>
<dbReference type="InterPro" id="IPR039448">
    <property type="entry name" value="Beta_helix"/>
</dbReference>
<dbReference type="Proteomes" id="UP000186040">
    <property type="component" value="Unassembled WGS sequence"/>
</dbReference>
<feature type="region of interest" description="Disordered" evidence="1">
    <location>
        <begin position="1"/>
        <end position="33"/>
    </location>
</feature>
<name>A0A1Q9LFJ4_9PSEU</name>
<dbReference type="STRING" id="1193682.BJP25_29925"/>
<feature type="compositionally biased region" description="Pro residues" evidence="1">
    <location>
        <begin position="7"/>
        <end position="22"/>
    </location>
</feature>
<evidence type="ECO:0000259" key="2">
    <source>
        <dbReference type="Pfam" id="PF13229"/>
    </source>
</evidence>
<sequence>MGGRPQAAPPAQQPGAAPPSAQPGPGNTGYRHTGVKLQDVRCDNGEFLVDRPGTVIDGKSIPCSVRVAADNVTISRSLIKTTAAWGIYKLDKYADLKVVDVEVDGGRGCAYGIGFNRVRSTRVDVHGCNDGVHTEQGSVLENSWIHDLEHTGADGGEPHNDGVQSTGSSDITIRGNTISNPRHQTSCILIGGEGGAPSNILIEGNWLDGGNYTIYLDPNGGNRVIRGNVFARSFVYGPANVAGQVEWSGNTFAGGGEVKR</sequence>
<keyword evidence="4" id="KW-1185">Reference proteome</keyword>
<proteinExistence type="predicted"/>
<dbReference type="AlphaFoldDB" id="A0A1Q9LFJ4"/>
<evidence type="ECO:0000256" key="1">
    <source>
        <dbReference type="SAM" id="MobiDB-lite"/>
    </source>
</evidence>
<dbReference type="SMART" id="SM00710">
    <property type="entry name" value="PbH1"/>
    <property type="match status" value="3"/>
</dbReference>
<dbReference type="InterPro" id="IPR006626">
    <property type="entry name" value="PbH1"/>
</dbReference>
<organism evidence="3 4">
    <name type="scientific">Actinokineospora bangkokensis</name>
    <dbReference type="NCBI Taxonomy" id="1193682"/>
    <lineage>
        <taxon>Bacteria</taxon>
        <taxon>Bacillati</taxon>
        <taxon>Actinomycetota</taxon>
        <taxon>Actinomycetes</taxon>
        <taxon>Pseudonocardiales</taxon>
        <taxon>Pseudonocardiaceae</taxon>
        <taxon>Actinokineospora</taxon>
    </lineage>
</organism>
<reference evidence="3 4" key="1">
    <citation type="submission" date="2016-10" db="EMBL/GenBank/DDBJ databases">
        <title>The Draft Genome Sequence of Actinokineospora bangkokensis 44EHWT reveals the biosynthetic pathway of antifungal compounds Thailandins with unusual extender unit butylmalonyl-CoA.</title>
        <authorList>
            <person name="Greule A."/>
            <person name="Intra B."/>
            <person name="Flemming S."/>
            <person name="Rommel M.G."/>
            <person name="Panbangred W."/>
            <person name="Bechthold A."/>
        </authorList>
    </citation>
    <scope>NUCLEOTIDE SEQUENCE [LARGE SCALE GENOMIC DNA]</scope>
    <source>
        <strain evidence="3 4">44EHW</strain>
    </source>
</reference>
<accession>A0A1Q9LFJ4</accession>
<evidence type="ECO:0000313" key="4">
    <source>
        <dbReference type="Proteomes" id="UP000186040"/>
    </source>
</evidence>